<proteinExistence type="predicted"/>
<sequence>MLLTQTSILATNQRDFSVTRHILYTVTSEISPQGKPKRHLLASTAKAFTKITKRTKEKEFSIPELIRTRGGGVPVAQTWTSSMAPSNARVSVWCKLSRRGNSRKHRKRYGERSNWSHERYPPAWVELLLARSGAGHPGNWGPGQGFRWSFSALIRPKHRSRLRV</sequence>
<protein>
    <submittedName>
        <fullName evidence="1">Uncharacterized protein</fullName>
    </submittedName>
</protein>
<comment type="caution">
    <text evidence="1">The sequence shown here is derived from an EMBL/GenBank/DDBJ whole genome shotgun (WGS) entry which is preliminary data.</text>
</comment>
<dbReference type="HOGENOM" id="CLU_1618873_0_0_1"/>
<name>A0A010S9J1_9PEZI</name>
<dbReference type="Proteomes" id="UP000020467">
    <property type="component" value="Unassembled WGS sequence"/>
</dbReference>
<dbReference type="EMBL" id="JARH01000372">
    <property type="protein sequence ID" value="EXF81383.1"/>
    <property type="molecule type" value="Genomic_DNA"/>
</dbReference>
<dbReference type="AlphaFoldDB" id="A0A010S9J1"/>
<dbReference type="KEGG" id="cfj:CFIO01_01045"/>
<dbReference type="OrthoDB" id="10576046at2759"/>
<keyword evidence="2" id="KW-1185">Reference proteome</keyword>
<organism evidence="1 2">
    <name type="scientific">Colletotrichum fioriniae PJ7</name>
    <dbReference type="NCBI Taxonomy" id="1445577"/>
    <lineage>
        <taxon>Eukaryota</taxon>
        <taxon>Fungi</taxon>
        <taxon>Dikarya</taxon>
        <taxon>Ascomycota</taxon>
        <taxon>Pezizomycotina</taxon>
        <taxon>Sordariomycetes</taxon>
        <taxon>Hypocreomycetidae</taxon>
        <taxon>Glomerellales</taxon>
        <taxon>Glomerellaceae</taxon>
        <taxon>Colletotrichum</taxon>
        <taxon>Colletotrichum acutatum species complex</taxon>
    </lineage>
</organism>
<accession>A0A010S9J1</accession>
<evidence type="ECO:0000313" key="2">
    <source>
        <dbReference type="Proteomes" id="UP000020467"/>
    </source>
</evidence>
<gene>
    <name evidence="1" type="ORF">CFIO01_01045</name>
</gene>
<evidence type="ECO:0000313" key="1">
    <source>
        <dbReference type="EMBL" id="EXF81383.1"/>
    </source>
</evidence>
<reference evidence="1 2" key="1">
    <citation type="submission" date="2014-02" db="EMBL/GenBank/DDBJ databases">
        <title>The genome sequence of Colletotrichum fioriniae PJ7.</title>
        <authorList>
            <person name="Baroncelli R."/>
            <person name="Thon M.R."/>
        </authorList>
    </citation>
    <scope>NUCLEOTIDE SEQUENCE [LARGE SCALE GENOMIC DNA]</scope>
    <source>
        <strain evidence="1 2">PJ7</strain>
    </source>
</reference>